<dbReference type="InterPro" id="IPR050276">
    <property type="entry name" value="MshD_Acetyltransferase"/>
</dbReference>
<dbReference type="OrthoDB" id="9790865at2"/>
<name>A0A0L6U2K0_9FIRM</name>
<dbReference type="RefSeq" id="WP_050739219.1">
    <property type="nucleotide sequence ID" value="NZ_LGYO01000009.1"/>
</dbReference>
<dbReference type="PROSITE" id="PS51186">
    <property type="entry name" value="GNAT"/>
    <property type="match status" value="1"/>
</dbReference>
<reference evidence="3" key="1">
    <citation type="submission" date="2015-07" db="EMBL/GenBank/DDBJ databases">
        <title>Draft genome sequence of Acetobacterium bakii DSM 8293, a potential psychrophilic chemical producer through syngas fermentation.</title>
        <authorList>
            <person name="Song Y."/>
            <person name="Hwang S."/>
            <person name="Cho B.-K."/>
        </authorList>
    </citation>
    <scope>NUCLEOTIDE SEQUENCE [LARGE SCALE GENOMIC DNA]</scope>
    <source>
        <strain evidence="3">DSM 8239</strain>
    </source>
</reference>
<comment type="caution">
    <text evidence="2">The sequence shown here is derived from an EMBL/GenBank/DDBJ whole genome shotgun (WGS) entry which is preliminary data.</text>
</comment>
<keyword evidence="2" id="KW-0808">Transferase</keyword>
<dbReference type="PATRIC" id="fig|52689.4.peg.4055"/>
<feature type="domain" description="N-acetyltransferase" evidence="1">
    <location>
        <begin position="12"/>
        <end position="162"/>
    </location>
</feature>
<proteinExistence type="predicted"/>
<protein>
    <submittedName>
        <fullName evidence="2">Acetyltransferase</fullName>
    </submittedName>
</protein>
<dbReference type="InterPro" id="IPR000182">
    <property type="entry name" value="GNAT_dom"/>
</dbReference>
<dbReference type="Proteomes" id="UP000036873">
    <property type="component" value="Unassembled WGS sequence"/>
</dbReference>
<dbReference type="Gene3D" id="3.40.630.30">
    <property type="match status" value="1"/>
</dbReference>
<dbReference type="CDD" id="cd04301">
    <property type="entry name" value="NAT_SF"/>
    <property type="match status" value="1"/>
</dbReference>
<accession>A0A0L6U2K0</accession>
<dbReference type="STRING" id="52689.AKG39_04735"/>
<dbReference type="EMBL" id="LGYO01000009">
    <property type="protein sequence ID" value="KNZ42744.1"/>
    <property type="molecule type" value="Genomic_DNA"/>
</dbReference>
<sequence>MKDYFIRAIRPEEILLLSDFLYEAIFQTDESNLLPREVIKQPELSVFIDAFGKEDDHCLVAEYDGTVVGAVWTRIIAGAVKGFGNIDAATPEFAISLYKAYRNKGIGTNLMRSMLQLLKECGYKQTSLAVQKDNYAVKMYEKVGFEIIEELDQEYLMLYKLN</sequence>
<keyword evidence="3" id="KW-1185">Reference proteome</keyword>
<evidence type="ECO:0000313" key="3">
    <source>
        <dbReference type="Proteomes" id="UP000036873"/>
    </source>
</evidence>
<dbReference type="PANTHER" id="PTHR43617">
    <property type="entry name" value="L-AMINO ACID N-ACETYLTRANSFERASE"/>
    <property type="match status" value="1"/>
</dbReference>
<gene>
    <name evidence="2" type="ORF">AKG39_04735</name>
</gene>
<organism evidence="2 3">
    <name type="scientific">Acetobacterium bakii</name>
    <dbReference type="NCBI Taxonomy" id="52689"/>
    <lineage>
        <taxon>Bacteria</taxon>
        <taxon>Bacillati</taxon>
        <taxon>Bacillota</taxon>
        <taxon>Clostridia</taxon>
        <taxon>Eubacteriales</taxon>
        <taxon>Eubacteriaceae</taxon>
        <taxon>Acetobacterium</taxon>
    </lineage>
</organism>
<dbReference type="AlphaFoldDB" id="A0A0L6U2K0"/>
<dbReference type="Pfam" id="PF00583">
    <property type="entry name" value="Acetyltransf_1"/>
    <property type="match status" value="1"/>
</dbReference>
<evidence type="ECO:0000313" key="2">
    <source>
        <dbReference type="EMBL" id="KNZ42744.1"/>
    </source>
</evidence>
<dbReference type="GO" id="GO:0016747">
    <property type="term" value="F:acyltransferase activity, transferring groups other than amino-acyl groups"/>
    <property type="evidence" value="ECO:0007669"/>
    <property type="project" value="InterPro"/>
</dbReference>
<dbReference type="InterPro" id="IPR016181">
    <property type="entry name" value="Acyl_CoA_acyltransferase"/>
</dbReference>
<dbReference type="SUPFAM" id="SSF55729">
    <property type="entry name" value="Acyl-CoA N-acyltransferases (Nat)"/>
    <property type="match status" value="1"/>
</dbReference>
<evidence type="ECO:0000259" key="1">
    <source>
        <dbReference type="PROSITE" id="PS51186"/>
    </source>
</evidence>